<dbReference type="InterPro" id="IPR034393">
    <property type="entry name" value="TatSF1-like"/>
</dbReference>
<dbReference type="InterPro" id="IPR035979">
    <property type="entry name" value="RBD_domain_sf"/>
</dbReference>
<dbReference type="GO" id="GO:0005684">
    <property type="term" value="C:U2-type spliceosomal complex"/>
    <property type="evidence" value="ECO:0007669"/>
    <property type="project" value="EnsemblFungi"/>
</dbReference>
<evidence type="ECO:0000256" key="5">
    <source>
        <dbReference type="ARBA" id="ARBA00023187"/>
    </source>
</evidence>
<keyword evidence="10" id="KW-1185">Reference proteome</keyword>
<dbReference type="InterPro" id="IPR034392">
    <property type="entry name" value="TatSF1-like_RRM1"/>
</dbReference>
<dbReference type="CDD" id="cd12285">
    <property type="entry name" value="RRM3_RBM39_like"/>
    <property type="match status" value="1"/>
</dbReference>
<feature type="domain" description="RRM" evidence="8">
    <location>
        <begin position="217"/>
        <end position="289"/>
    </location>
</feature>
<feature type="compositionally biased region" description="Basic and acidic residues" evidence="7">
    <location>
        <begin position="22"/>
        <end position="31"/>
    </location>
</feature>
<keyword evidence="4 6" id="KW-0694">RNA-binding</keyword>
<dbReference type="Gene3D" id="3.30.70.330">
    <property type="match status" value="2"/>
</dbReference>
<evidence type="ECO:0000256" key="7">
    <source>
        <dbReference type="SAM" id="MobiDB-lite"/>
    </source>
</evidence>
<reference evidence="10" key="1">
    <citation type="submission" date="2016-05" db="EMBL/GenBank/DDBJ databases">
        <title>Comparative genomics of biotechnologically important yeasts.</title>
        <authorList>
            <consortium name="DOE Joint Genome Institute"/>
            <person name="Riley R."/>
            <person name="Haridas S."/>
            <person name="Wolfe K.H."/>
            <person name="Lopes M.R."/>
            <person name="Hittinger C.T."/>
            <person name="Goker M."/>
            <person name="Salamov A."/>
            <person name="Wisecaver J."/>
            <person name="Long T.M."/>
            <person name="Aerts A.L."/>
            <person name="Barry K."/>
            <person name="Choi C."/>
            <person name="Clum A."/>
            <person name="Coughlan A.Y."/>
            <person name="Deshpande S."/>
            <person name="Douglass A.P."/>
            <person name="Hanson S.J."/>
            <person name="Klenk H.-P."/>
            <person name="Labutti K."/>
            <person name="Lapidus A."/>
            <person name="Lindquist E."/>
            <person name="Lipzen A."/>
            <person name="Meier-Kolthoff J.P."/>
            <person name="Ohm R.A."/>
            <person name="Otillar R.P."/>
            <person name="Pangilinan J."/>
            <person name="Peng Y."/>
            <person name="Rokas A."/>
            <person name="Rosa C.A."/>
            <person name="Scheuner C."/>
            <person name="Sibirny A.A."/>
            <person name="Slot J.C."/>
            <person name="Stielow J.B."/>
            <person name="Sun H."/>
            <person name="Kurtzman C.P."/>
            <person name="Blackwell M."/>
            <person name="Grigoriev I.V."/>
            <person name="Jeffries T.W."/>
        </authorList>
    </citation>
    <scope>NUCLEOTIDE SEQUENCE [LARGE SCALE GENOMIC DNA]</scope>
    <source>
        <strain evidence="10">NRRL Y-12698</strain>
    </source>
</reference>
<feature type="domain" description="RRM" evidence="8">
    <location>
        <begin position="71"/>
        <end position="158"/>
    </location>
</feature>
<dbReference type="AlphaFoldDB" id="A0A1E3QK09"/>
<feature type="region of interest" description="Disordered" evidence="7">
    <location>
        <begin position="49"/>
        <end position="68"/>
    </location>
</feature>
<dbReference type="SUPFAM" id="SSF54928">
    <property type="entry name" value="RNA-binding domain, RBD"/>
    <property type="match status" value="2"/>
</dbReference>
<protein>
    <recommendedName>
        <fullName evidence="8">RRM domain-containing protein</fullName>
    </recommendedName>
</protein>
<accession>A0A1E3QK09</accession>
<name>A0A1E3QK09_9ASCO</name>
<dbReference type="GO" id="GO:0003723">
    <property type="term" value="F:RNA binding"/>
    <property type="evidence" value="ECO:0007669"/>
    <property type="project" value="UniProtKB-UniRule"/>
</dbReference>
<keyword evidence="3" id="KW-0677">Repeat</keyword>
<evidence type="ECO:0000256" key="3">
    <source>
        <dbReference type="ARBA" id="ARBA00022737"/>
    </source>
</evidence>
<evidence type="ECO:0000313" key="10">
    <source>
        <dbReference type="Proteomes" id="UP000094336"/>
    </source>
</evidence>
<dbReference type="GO" id="GO:0000398">
    <property type="term" value="P:mRNA splicing, via spliceosome"/>
    <property type="evidence" value="ECO:0007669"/>
    <property type="project" value="InterPro"/>
</dbReference>
<proteinExistence type="inferred from homology"/>
<evidence type="ECO:0000256" key="6">
    <source>
        <dbReference type="PROSITE-ProRule" id="PRU00176"/>
    </source>
</evidence>
<dbReference type="EMBL" id="KV454437">
    <property type="protein sequence ID" value="ODQ78029.1"/>
    <property type="molecule type" value="Genomic_DNA"/>
</dbReference>
<dbReference type="CDD" id="cd12281">
    <property type="entry name" value="RRM1_TatSF1_like"/>
    <property type="match status" value="1"/>
</dbReference>
<evidence type="ECO:0000256" key="4">
    <source>
        <dbReference type="ARBA" id="ARBA00022884"/>
    </source>
</evidence>
<keyword evidence="5" id="KW-0508">mRNA splicing</keyword>
<gene>
    <name evidence="9" type="ORF">BABINDRAFT_163069</name>
</gene>
<organism evidence="9 10">
    <name type="scientific">Babjeviella inositovora NRRL Y-12698</name>
    <dbReference type="NCBI Taxonomy" id="984486"/>
    <lineage>
        <taxon>Eukaryota</taxon>
        <taxon>Fungi</taxon>
        <taxon>Dikarya</taxon>
        <taxon>Ascomycota</taxon>
        <taxon>Saccharomycotina</taxon>
        <taxon>Pichiomycetes</taxon>
        <taxon>Serinales incertae sedis</taxon>
        <taxon>Babjeviella</taxon>
    </lineage>
</organism>
<feature type="compositionally biased region" description="Basic and acidic residues" evidence="7">
    <location>
        <begin position="49"/>
        <end position="65"/>
    </location>
</feature>
<feature type="region of interest" description="Disordered" evidence="7">
    <location>
        <begin position="1"/>
        <end position="37"/>
    </location>
</feature>
<evidence type="ECO:0000256" key="1">
    <source>
        <dbReference type="ARBA" id="ARBA00007747"/>
    </source>
</evidence>
<evidence type="ECO:0000313" key="9">
    <source>
        <dbReference type="EMBL" id="ODQ78029.1"/>
    </source>
</evidence>
<dbReference type="RefSeq" id="XP_018983357.1">
    <property type="nucleotide sequence ID" value="XM_019129697.1"/>
</dbReference>
<dbReference type="GeneID" id="30147550"/>
<comment type="similarity">
    <text evidence="1">Belongs to the HTATSF1 family.</text>
</comment>
<dbReference type="FunFam" id="3.30.70.330:FF:000105">
    <property type="entry name" value="HIV Tat-specific factor 1 homolog"/>
    <property type="match status" value="1"/>
</dbReference>
<dbReference type="GO" id="GO:0005686">
    <property type="term" value="C:U2 snRNP"/>
    <property type="evidence" value="ECO:0007669"/>
    <property type="project" value="EnsemblFungi"/>
</dbReference>
<evidence type="ECO:0000259" key="8">
    <source>
        <dbReference type="PROSITE" id="PS50102"/>
    </source>
</evidence>
<dbReference type="PROSITE" id="PS50102">
    <property type="entry name" value="RRM"/>
    <property type="match status" value="2"/>
</dbReference>
<dbReference type="Proteomes" id="UP000094336">
    <property type="component" value="Unassembled WGS sequence"/>
</dbReference>
<dbReference type="InterPro" id="IPR000504">
    <property type="entry name" value="RRM_dom"/>
</dbReference>
<dbReference type="Pfam" id="PF00076">
    <property type="entry name" value="RRM_1"/>
    <property type="match status" value="2"/>
</dbReference>
<dbReference type="STRING" id="984486.A0A1E3QK09"/>
<dbReference type="InterPro" id="IPR012677">
    <property type="entry name" value="Nucleotide-bd_a/b_plait_sf"/>
</dbReference>
<dbReference type="SMART" id="SM00360">
    <property type="entry name" value="RRM"/>
    <property type="match status" value="2"/>
</dbReference>
<sequence>MSALGDTPEVAEIPSVSAIQIDPREAKRGQESDDEDAVAQIKALKKQRLQEMRQEKEQQDLERKQAPKKNTAVYISQLPADVTEEELVELFSKYGVIAEDLITGAKKVKLYREEHGLVKGDALIIYLKEESTDLAIALLHDTELRVNGSKIQIRKADFSHKPAQAVEKEAKRSYDADEKKLIQKRLQKLKNKVEDWEGDDAYAKSREEWQRVVVLENVFDMGELERDPELASELEEDMREGCGSVGKITNVVLYNQEPRGVVKVTFTNRRDAEKCVARMNGRSFDGKRLVAYVYSGQQFKRSG</sequence>
<dbReference type="PANTHER" id="PTHR15608">
    <property type="entry name" value="SPLICING FACTOR U2AF-ASSOCIATED PROTEIN 2"/>
    <property type="match status" value="1"/>
</dbReference>
<evidence type="ECO:0000256" key="2">
    <source>
        <dbReference type="ARBA" id="ARBA00022664"/>
    </source>
</evidence>
<keyword evidence="2" id="KW-0507">mRNA processing</keyword>
<dbReference type="PANTHER" id="PTHR15608:SF0">
    <property type="entry name" value="HIV TAT-SPECIFIC FACTOR 1"/>
    <property type="match status" value="1"/>
</dbReference>
<dbReference type="OrthoDB" id="10258585at2759"/>